<name>A0AAD9KIJ3_RIDPI</name>
<dbReference type="InterPro" id="IPR052728">
    <property type="entry name" value="O2_lipid_transport_reg"/>
</dbReference>
<feature type="transmembrane region" description="Helical" evidence="2">
    <location>
        <begin position="647"/>
        <end position="672"/>
    </location>
</feature>
<dbReference type="PANTHER" id="PTHR11161:SF0">
    <property type="entry name" value="O-ACYLTRANSFERASE LIKE PROTEIN"/>
    <property type="match status" value="1"/>
</dbReference>
<feature type="transmembrane region" description="Helical" evidence="2">
    <location>
        <begin position="451"/>
        <end position="471"/>
    </location>
</feature>
<keyword evidence="2" id="KW-0812">Transmembrane</keyword>
<evidence type="ECO:0000256" key="2">
    <source>
        <dbReference type="SAM" id="Phobius"/>
    </source>
</evidence>
<evidence type="ECO:0000259" key="3">
    <source>
        <dbReference type="SMART" id="SM00703"/>
    </source>
</evidence>
<feature type="transmembrane region" description="Helical" evidence="2">
    <location>
        <begin position="344"/>
        <end position="366"/>
    </location>
</feature>
<dbReference type="InterPro" id="IPR002656">
    <property type="entry name" value="Acyl_transf_3_dom"/>
</dbReference>
<reference evidence="4" key="1">
    <citation type="journal article" date="2023" name="Mol. Biol. Evol.">
        <title>Third-Generation Sequencing Reveals the Adaptive Role of the Epigenome in Three Deep-Sea Polychaetes.</title>
        <authorList>
            <person name="Perez M."/>
            <person name="Aroh O."/>
            <person name="Sun Y."/>
            <person name="Lan Y."/>
            <person name="Juniper S.K."/>
            <person name="Young C.R."/>
            <person name="Angers B."/>
            <person name="Qian P.Y."/>
        </authorList>
    </citation>
    <scope>NUCLEOTIDE SEQUENCE</scope>
    <source>
        <strain evidence="4">R07B-5</strain>
    </source>
</reference>
<dbReference type="EMBL" id="JAODUO010000979">
    <property type="protein sequence ID" value="KAK2172233.1"/>
    <property type="molecule type" value="Genomic_DNA"/>
</dbReference>
<keyword evidence="2" id="KW-0472">Membrane</keyword>
<dbReference type="GO" id="GO:0016747">
    <property type="term" value="F:acyltransferase activity, transferring groups other than amino-acyl groups"/>
    <property type="evidence" value="ECO:0007669"/>
    <property type="project" value="InterPro"/>
</dbReference>
<evidence type="ECO:0000313" key="5">
    <source>
        <dbReference type="Proteomes" id="UP001209878"/>
    </source>
</evidence>
<feature type="transmembrane region" description="Helical" evidence="2">
    <location>
        <begin position="547"/>
        <end position="565"/>
    </location>
</feature>
<keyword evidence="2" id="KW-1133">Transmembrane helix</keyword>
<feature type="transmembrane region" description="Helical" evidence="2">
    <location>
        <begin position="387"/>
        <end position="408"/>
    </location>
</feature>
<feature type="transmembrane region" description="Helical" evidence="2">
    <location>
        <begin position="477"/>
        <end position="498"/>
    </location>
</feature>
<dbReference type="SMART" id="SM00703">
    <property type="entry name" value="NRF"/>
    <property type="match status" value="1"/>
</dbReference>
<protein>
    <recommendedName>
        <fullName evidence="3">Nose resistant-to-fluoxetine protein N-terminal domain-containing protein</fullName>
    </recommendedName>
</protein>
<feature type="transmembrane region" description="Helical" evidence="2">
    <location>
        <begin position="163"/>
        <end position="186"/>
    </location>
</feature>
<dbReference type="InterPro" id="IPR006621">
    <property type="entry name" value="Nose-resist-to-fluoxetine_N"/>
</dbReference>
<feature type="region of interest" description="Disordered" evidence="1">
    <location>
        <begin position="208"/>
        <end position="232"/>
    </location>
</feature>
<dbReference type="AlphaFoldDB" id="A0AAD9KIJ3"/>
<keyword evidence="5" id="KW-1185">Reference proteome</keyword>
<evidence type="ECO:0000256" key="1">
    <source>
        <dbReference type="SAM" id="MobiDB-lite"/>
    </source>
</evidence>
<evidence type="ECO:0000313" key="4">
    <source>
        <dbReference type="EMBL" id="KAK2172233.1"/>
    </source>
</evidence>
<dbReference type="Pfam" id="PF01757">
    <property type="entry name" value="Acyl_transf_3"/>
    <property type="match status" value="1"/>
</dbReference>
<feature type="transmembrane region" description="Helical" evidence="2">
    <location>
        <begin position="428"/>
        <end position="444"/>
    </location>
</feature>
<accession>A0AAD9KIJ3</accession>
<proteinExistence type="predicted"/>
<dbReference type="Proteomes" id="UP001209878">
    <property type="component" value="Unassembled WGS sequence"/>
</dbReference>
<feature type="transmembrane region" description="Helical" evidence="2">
    <location>
        <begin position="585"/>
        <end position="604"/>
    </location>
</feature>
<feature type="compositionally biased region" description="Basic and acidic residues" evidence="1">
    <location>
        <begin position="215"/>
        <end position="232"/>
    </location>
</feature>
<dbReference type="PANTHER" id="PTHR11161">
    <property type="entry name" value="O-ACYLTRANSFERASE"/>
    <property type="match status" value="1"/>
</dbReference>
<gene>
    <name evidence="4" type="ORF">NP493_979g00001</name>
</gene>
<comment type="caution">
    <text evidence="4">The sequence shown here is derived from an EMBL/GenBank/DDBJ whole genome shotgun (WGS) entry which is preliminary data.</text>
</comment>
<sequence>MFAHKKPLVMVHGLRDFPPGLGGHSLITNRTVSPQCHMDVFKYYMASLSGQLWSVAMLDSDGQTPPGLLEGNVNWIGNYEQCLSVKASGKNISSLGAAKHDFDGRYCRAYFKADKTVFSVAVCVPSTCTKSDVQTLISTGNASLPVFQVECSRKMHFWGDGRAVTATVVLIVFGILILIATSADYLRSRRKQPPSPSVAEIGVHAVASSSGGQNDDDKPNTSRTDDELSSHQHVDCGVTVHRSLQLVTIERIDATPIKTERSPGWQRALFAFSLYRNVPRLISARHTPGSYTCLHGLRVILAGWIVLGHTFDLGLTLPVTKYASVVENSVGHQKLRTDFQDQPLATYSLSVDGFFVLSAALVTISFSKHLSRQGGKPKVFQMVRYYVHRYLRLTPVYAVAIMLVVGYYRYVAVGPLALETDMAEPCLQSWWSLLLYIDNFVYYYNRECLGWTWYLTLDFQFYVIAPVFVWLLYRFPIFGGIVLLFGYAGSLLARLVMLRKKLDFEVLMVTVYMQPWTRFGPYAIGIALGIIMYWTKCRVRLPKTVVVAGWVIAFGLSMATVYGHYKLPPSPSRAHHAYMSTRRDVFAVSVSWLVFACCSGYGGFVNRFLSWNAFIPVSRLTYTFYLIHPVIIYAYEYGRMQLVYSQYSTLVVLFLAYWMLGNMAAFVLSASFELPFMELEKVIFSRKKA</sequence>
<feature type="transmembrane region" description="Helical" evidence="2">
    <location>
        <begin position="616"/>
        <end position="635"/>
    </location>
</feature>
<dbReference type="Pfam" id="PF20146">
    <property type="entry name" value="NRF"/>
    <property type="match status" value="1"/>
</dbReference>
<organism evidence="4 5">
    <name type="scientific">Ridgeia piscesae</name>
    <name type="common">Tubeworm</name>
    <dbReference type="NCBI Taxonomy" id="27915"/>
    <lineage>
        <taxon>Eukaryota</taxon>
        <taxon>Metazoa</taxon>
        <taxon>Spiralia</taxon>
        <taxon>Lophotrochozoa</taxon>
        <taxon>Annelida</taxon>
        <taxon>Polychaeta</taxon>
        <taxon>Sedentaria</taxon>
        <taxon>Canalipalpata</taxon>
        <taxon>Sabellida</taxon>
        <taxon>Siboglinidae</taxon>
        <taxon>Ridgeia</taxon>
    </lineage>
</organism>
<feature type="domain" description="Nose resistant-to-fluoxetine protein N-terminal" evidence="3">
    <location>
        <begin position="33"/>
        <end position="156"/>
    </location>
</feature>
<feature type="transmembrane region" description="Helical" evidence="2">
    <location>
        <begin position="519"/>
        <end position="535"/>
    </location>
</feature>